<keyword evidence="1" id="KW-0496">Mitochondrion</keyword>
<organism evidence="1">
    <name type="scientific">Picea sitchensis</name>
    <name type="common">Sitka spruce</name>
    <name type="synonym">Pinus sitchensis</name>
    <dbReference type="NCBI Taxonomy" id="3332"/>
    <lineage>
        <taxon>Eukaryota</taxon>
        <taxon>Viridiplantae</taxon>
        <taxon>Streptophyta</taxon>
        <taxon>Embryophyta</taxon>
        <taxon>Tracheophyta</taxon>
        <taxon>Spermatophyta</taxon>
        <taxon>Pinopsida</taxon>
        <taxon>Pinidae</taxon>
        <taxon>Conifers I</taxon>
        <taxon>Pinales</taxon>
        <taxon>Pinaceae</taxon>
        <taxon>Picea</taxon>
    </lineage>
</organism>
<reference evidence="1" key="1">
    <citation type="submission" date="2019-03" db="EMBL/GenBank/DDBJ databases">
        <title>Largest Complete Mitochondrial Genome of a Gymnosperm, Sitka Spruce (Picea sitchensis), Indicates Complex Physical Structure.</title>
        <authorList>
            <person name="Jackman S.D."/>
            <person name="Coombe L."/>
            <person name="Warren R."/>
            <person name="Kirk H."/>
            <person name="Trinh E."/>
            <person name="McLeod T."/>
            <person name="Pleasance S."/>
            <person name="Pandoh P."/>
            <person name="Zhao Y."/>
            <person name="Coope R."/>
            <person name="Bousquet J."/>
            <person name="Bohlmann J.C."/>
            <person name="Jones S.J.M."/>
            <person name="Birol I."/>
        </authorList>
    </citation>
    <scope>NUCLEOTIDE SEQUENCE</scope>
    <source>
        <strain evidence="1">Q903</strain>
    </source>
</reference>
<gene>
    <name evidence="1" type="primary">orf06708</name>
    <name evidence="1" type="ORF">Q903MT_gene6653</name>
</gene>
<geneLocation type="mitochondrion" evidence="1"/>
<evidence type="ECO:0000313" key="1">
    <source>
        <dbReference type="EMBL" id="QHR92606.1"/>
    </source>
</evidence>
<dbReference type="AlphaFoldDB" id="A0A6B9XUP0"/>
<accession>A0A6B9XUP0</accession>
<sequence>MRLEPFVGASLRAISCRIYYYILYRYTYNPILQGYTYNPISQWVVPFTSPSSFGPDPSPLAGLVLTLPSSFGPDLHLDRGAFLLPFPYASCSP</sequence>
<name>A0A6B9XUP0_PICSI</name>
<protein>
    <submittedName>
        <fullName evidence="1">Uncharacterized protein</fullName>
    </submittedName>
</protein>
<dbReference type="EMBL" id="MK697705">
    <property type="protein sequence ID" value="QHR92606.1"/>
    <property type="molecule type" value="Genomic_DNA"/>
</dbReference>
<proteinExistence type="predicted"/>